<dbReference type="InterPro" id="IPR007492">
    <property type="entry name" value="LytTR_DNA-bd_dom"/>
</dbReference>
<dbReference type="SMART" id="SM00850">
    <property type="entry name" value="LytTR"/>
    <property type="match status" value="1"/>
</dbReference>
<dbReference type="EMBL" id="JAUDEO010000085">
    <property type="protein sequence ID" value="MDM8334686.1"/>
    <property type="molecule type" value="Genomic_DNA"/>
</dbReference>
<dbReference type="SMART" id="SM00448">
    <property type="entry name" value="REC"/>
    <property type="match status" value="1"/>
</dbReference>
<keyword evidence="3" id="KW-0010">Activator</keyword>
<evidence type="ECO:0000256" key="1">
    <source>
        <dbReference type="ARBA" id="ARBA00022490"/>
    </source>
</evidence>
<gene>
    <name evidence="6" type="ORF">QUW46_08975</name>
</gene>
<evidence type="ECO:0000259" key="5">
    <source>
        <dbReference type="PROSITE" id="PS50930"/>
    </source>
</evidence>
<dbReference type="RefSeq" id="WP_289561396.1">
    <property type="nucleotide sequence ID" value="NZ_JAUDEO010000085.1"/>
</dbReference>
<evidence type="ECO:0000313" key="6">
    <source>
        <dbReference type="EMBL" id="MDM8334686.1"/>
    </source>
</evidence>
<reference evidence="7" key="1">
    <citation type="submission" date="2023-06" db="EMBL/GenBank/DDBJ databases">
        <title>Identification and characterization of horizontal gene transfer across gut microbiota members of farm animals based on homology search.</title>
        <authorList>
            <person name="Zeman M."/>
            <person name="Kubasova T."/>
            <person name="Jahodarova E."/>
            <person name="Nykrynova M."/>
            <person name="Rychlik I."/>
        </authorList>
    </citation>
    <scope>NUCLEOTIDE SEQUENCE [LARGE SCALE GENOMIC DNA]</scope>
    <source>
        <strain evidence="7">105_WCHN</strain>
    </source>
</reference>
<keyword evidence="7" id="KW-1185">Reference proteome</keyword>
<dbReference type="SUPFAM" id="SSF52172">
    <property type="entry name" value="CheY-like"/>
    <property type="match status" value="1"/>
</dbReference>
<evidence type="ECO:0000256" key="3">
    <source>
        <dbReference type="ARBA" id="ARBA00023159"/>
    </source>
</evidence>
<dbReference type="Pfam" id="PF00072">
    <property type="entry name" value="Response_reg"/>
    <property type="match status" value="1"/>
</dbReference>
<comment type="function">
    <text evidence="4">Required for high-level post-exponential phase expression of a series of secreted proteins.</text>
</comment>
<reference evidence="6 7" key="3">
    <citation type="submission" date="2023-06" db="EMBL/GenBank/DDBJ databases">
        <authorList>
            <person name="Zeman M."/>
            <person name="Kubasova T."/>
            <person name="Jahodarova E."/>
            <person name="Nykrynova M."/>
            <person name="Rychlik I."/>
        </authorList>
    </citation>
    <scope>NUCLEOTIDE SEQUENCE [LARGE SCALE GENOMIC DNA]</scope>
    <source>
        <strain evidence="6 7">105_WCHN</strain>
    </source>
</reference>
<dbReference type="InterPro" id="IPR046947">
    <property type="entry name" value="LytR-like"/>
</dbReference>
<feature type="domain" description="HTH LytTR-type" evidence="5">
    <location>
        <begin position="140"/>
        <end position="234"/>
    </location>
</feature>
<dbReference type="InterPro" id="IPR011006">
    <property type="entry name" value="CheY-like_superfamily"/>
</dbReference>
<dbReference type="Proteomes" id="UP001529423">
    <property type="component" value="Unassembled WGS sequence"/>
</dbReference>
<reference evidence="6 7" key="2">
    <citation type="submission" date="2023-06" db="EMBL/GenBank/DDBJ databases">
        <title>Identification and characterization of horizontal gene transfer across gut microbiota members of farm animals based on homology search.</title>
        <authorList>
            <person name="Schwarzerova J."/>
            <person name="Nykrynova M."/>
            <person name="Jureckova K."/>
            <person name="Cejkova D."/>
            <person name="Rychlik I."/>
        </authorList>
    </citation>
    <scope>NUCLEOTIDE SEQUENCE [LARGE SCALE GENOMIC DNA]</scope>
    <source>
        <strain evidence="6 7">105_WCHN</strain>
    </source>
</reference>
<keyword evidence="1" id="KW-0963">Cytoplasm</keyword>
<dbReference type="PROSITE" id="PS50930">
    <property type="entry name" value="HTH_LYTTR"/>
    <property type="match status" value="1"/>
</dbReference>
<comment type="caution">
    <text evidence="6">The sequence shown here is derived from an EMBL/GenBank/DDBJ whole genome shotgun (WGS) entry which is preliminary data.</text>
</comment>
<proteinExistence type="predicted"/>
<evidence type="ECO:0000313" key="7">
    <source>
        <dbReference type="Proteomes" id="UP001529423"/>
    </source>
</evidence>
<evidence type="ECO:0000256" key="2">
    <source>
        <dbReference type="ARBA" id="ARBA00023012"/>
    </source>
</evidence>
<dbReference type="Pfam" id="PF04397">
    <property type="entry name" value="LytTR"/>
    <property type="match status" value="1"/>
</dbReference>
<keyword evidence="2" id="KW-0902">Two-component regulatory system</keyword>
<dbReference type="PANTHER" id="PTHR37299">
    <property type="entry name" value="TRANSCRIPTIONAL REGULATOR-RELATED"/>
    <property type="match status" value="1"/>
</dbReference>
<protein>
    <submittedName>
        <fullName evidence="6">Response regulator transcription factor</fullName>
    </submittedName>
</protein>
<dbReference type="PANTHER" id="PTHR37299:SF3">
    <property type="entry name" value="STAGE 0 SPORULATION PROTEIN A HOMOLOG"/>
    <property type="match status" value="1"/>
</dbReference>
<organism evidence="6 7">
    <name type="scientific">Limosilactobacillus panis</name>
    <dbReference type="NCBI Taxonomy" id="47493"/>
    <lineage>
        <taxon>Bacteria</taxon>
        <taxon>Bacillati</taxon>
        <taxon>Bacillota</taxon>
        <taxon>Bacilli</taxon>
        <taxon>Lactobacillales</taxon>
        <taxon>Lactobacillaceae</taxon>
        <taxon>Limosilactobacillus</taxon>
    </lineage>
</organism>
<sequence>MLKVFIMEDNAQQLTQLQKTTEQVLAELHLTGALVFTFNSTVSLSRELPEPGPENVYILDLQIHHNRRAGLQLGQLIRQADPEATIIFITVHDELLYITYKYRLEALDFISKDHDNIRQELLKDFSLITHRHQWQETNVFHYKSYKQTSSILLDDICYFKSNNLNTHAATIYTSDFRTIEIHQIAKKDDRFYRVHQSYLVKKVDFYSRTVIFYNGMTCPISRRKAKQFFELVRQF</sequence>
<accession>A0ABT7VRG2</accession>
<dbReference type="Gene3D" id="3.40.50.2300">
    <property type="match status" value="1"/>
</dbReference>
<name>A0ABT7VRG2_9LACO</name>
<evidence type="ECO:0000256" key="4">
    <source>
        <dbReference type="ARBA" id="ARBA00037164"/>
    </source>
</evidence>
<dbReference type="InterPro" id="IPR001789">
    <property type="entry name" value="Sig_transdc_resp-reg_receiver"/>
</dbReference>